<dbReference type="HOGENOM" id="CLU_1654704_0_0_1"/>
<name>B4FBJ8_MAIZE</name>
<dbReference type="AlphaFoldDB" id="B4FBJ8"/>
<feature type="region of interest" description="Disordered" evidence="1">
    <location>
        <begin position="9"/>
        <end position="29"/>
    </location>
</feature>
<evidence type="ECO:0000313" key="2">
    <source>
        <dbReference type="EMBL" id="ACF79491.1"/>
    </source>
</evidence>
<organism evidence="2">
    <name type="scientific">Zea mays</name>
    <name type="common">Maize</name>
    <dbReference type="NCBI Taxonomy" id="4577"/>
    <lineage>
        <taxon>Eukaryota</taxon>
        <taxon>Viridiplantae</taxon>
        <taxon>Streptophyta</taxon>
        <taxon>Embryophyta</taxon>
        <taxon>Tracheophyta</taxon>
        <taxon>Spermatophyta</taxon>
        <taxon>Magnoliopsida</taxon>
        <taxon>Liliopsida</taxon>
        <taxon>Poales</taxon>
        <taxon>Poaceae</taxon>
        <taxon>PACMAD clade</taxon>
        <taxon>Panicoideae</taxon>
        <taxon>Andropogonodae</taxon>
        <taxon>Andropogoneae</taxon>
        <taxon>Tripsacinae</taxon>
        <taxon>Zea</taxon>
    </lineage>
</organism>
<sequence>MLCLLPLQAGEEGREEGRKEGRKEAGAGQNGVQVCALPVPAAEPRDVPELAVAVPASAAVPVLPEASASAAQVAAEAAAVHLFEPRRLCLRQDTAGGLATDAAAGLAAPVGHLQRRHRGEPVLRHVTLRACFVMYSSLLACCCAAIGTGPRCYLGRCHSV</sequence>
<proteinExistence type="evidence at transcript level"/>
<accession>B4FBJ8</accession>
<evidence type="ECO:0000256" key="1">
    <source>
        <dbReference type="SAM" id="MobiDB-lite"/>
    </source>
</evidence>
<feature type="compositionally biased region" description="Basic and acidic residues" evidence="1">
    <location>
        <begin position="11"/>
        <end position="25"/>
    </location>
</feature>
<protein>
    <submittedName>
        <fullName evidence="2">Uncharacterized protein</fullName>
    </submittedName>
</protein>
<dbReference type="EMBL" id="BT034486">
    <property type="protein sequence ID" value="ACF79491.1"/>
    <property type="molecule type" value="mRNA"/>
</dbReference>
<reference evidence="2" key="1">
    <citation type="journal article" date="2009" name="PLoS Genet.">
        <title>Sequencing, mapping, and analysis of 27,455 maize full-length cDNAs.</title>
        <authorList>
            <person name="Soderlund C."/>
            <person name="Descour A."/>
            <person name="Kudrna D."/>
            <person name="Bomhoff M."/>
            <person name="Boyd L."/>
            <person name="Currie J."/>
            <person name="Angelova A."/>
            <person name="Collura K."/>
            <person name="Wissotski M."/>
            <person name="Ashley E."/>
            <person name="Morrow D."/>
            <person name="Fernandes J."/>
            <person name="Walbot V."/>
            <person name="Yu Y."/>
        </authorList>
    </citation>
    <scope>NUCLEOTIDE SEQUENCE</scope>
    <source>
        <strain evidence="2">B73</strain>
    </source>
</reference>